<evidence type="ECO:0000313" key="3">
    <source>
        <dbReference type="EMBL" id="PSJ65244.1"/>
    </source>
</evidence>
<dbReference type="PANTHER" id="PTHR44051">
    <property type="entry name" value="GLUTATHIONE S-TRANSFERASE-RELATED"/>
    <property type="match status" value="1"/>
</dbReference>
<dbReference type="InterPro" id="IPR040079">
    <property type="entry name" value="Glutathione_S-Trfase"/>
</dbReference>
<dbReference type="PROSITE" id="PS50405">
    <property type="entry name" value="GST_CTER"/>
    <property type="match status" value="1"/>
</dbReference>
<keyword evidence="4" id="KW-1185">Reference proteome</keyword>
<reference evidence="3 4" key="1">
    <citation type="submission" date="2018-03" db="EMBL/GenBank/DDBJ databases">
        <title>The draft genome of Mesorhizobium sp. 6GN-30.</title>
        <authorList>
            <person name="Liu L."/>
            <person name="Li L."/>
            <person name="Wang T."/>
            <person name="Zhang X."/>
            <person name="Liang L."/>
        </authorList>
    </citation>
    <scope>NUCLEOTIDE SEQUENCE [LARGE SCALE GENOMIC DNA]</scope>
    <source>
        <strain evidence="3 4">6GN30</strain>
    </source>
</reference>
<organism evidence="3 4">
    <name type="scientific">Kumtagia ephedrae</name>
    <dbReference type="NCBI Taxonomy" id="2116701"/>
    <lineage>
        <taxon>Bacteria</taxon>
        <taxon>Pseudomonadati</taxon>
        <taxon>Pseudomonadota</taxon>
        <taxon>Alphaproteobacteria</taxon>
        <taxon>Hyphomicrobiales</taxon>
        <taxon>Phyllobacteriaceae</taxon>
        <taxon>Kumtagia</taxon>
    </lineage>
</organism>
<dbReference type="InterPro" id="IPR036249">
    <property type="entry name" value="Thioredoxin-like_sf"/>
</dbReference>
<dbReference type="InterPro" id="IPR010987">
    <property type="entry name" value="Glutathione-S-Trfase_C-like"/>
</dbReference>
<feature type="domain" description="GST C-terminal" evidence="2">
    <location>
        <begin position="90"/>
        <end position="213"/>
    </location>
</feature>
<dbReference type="CDD" id="cd03048">
    <property type="entry name" value="GST_N_Ure2p_like"/>
    <property type="match status" value="1"/>
</dbReference>
<gene>
    <name evidence="3" type="ORF">C7I84_02545</name>
</gene>
<dbReference type="Gene3D" id="3.40.30.10">
    <property type="entry name" value="Glutaredoxin"/>
    <property type="match status" value="1"/>
</dbReference>
<evidence type="ECO:0000313" key="4">
    <source>
        <dbReference type="Proteomes" id="UP000241229"/>
    </source>
</evidence>
<dbReference type="PANTHER" id="PTHR44051:SF8">
    <property type="entry name" value="GLUTATHIONE S-TRANSFERASE GSTA"/>
    <property type="match status" value="1"/>
</dbReference>
<dbReference type="InterPro" id="IPR036282">
    <property type="entry name" value="Glutathione-S-Trfase_C_sf"/>
</dbReference>
<dbReference type="SFLD" id="SFLDG01151">
    <property type="entry name" value="Main.2:_Nu-like"/>
    <property type="match status" value="1"/>
</dbReference>
<dbReference type="SUPFAM" id="SSF47616">
    <property type="entry name" value="GST C-terminal domain-like"/>
    <property type="match status" value="1"/>
</dbReference>
<feature type="domain" description="GST N-terminal" evidence="1">
    <location>
        <begin position="1"/>
        <end position="87"/>
    </location>
</feature>
<dbReference type="EMBL" id="PXYK01000002">
    <property type="protein sequence ID" value="PSJ65244.1"/>
    <property type="molecule type" value="Genomic_DNA"/>
</dbReference>
<evidence type="ECO:0000259" key="2">
    <source>
        <dbReference type="PROSITE" id="PS50405"/>
    </source>
</evidence>
<dbReference type="OrthoDB" id="9803562at2"/>
<dbReference type="Gene3D" id="1.20.1050.10">
    <property type="match status" value="1"/>
</dbReference>
<dbReference type="SFLD" id="SFLDG00358">
    <property type="entry name" value="Main_(cytGST)"/>
    <property type="match status" value="1"/>
</dbReference>
<comment type="caution">
    <text evidence="3">The sequence shown here is derived from an EMBL/GenBank/DDBJ whole genome shotgun (WGS) entry which is preliminary data.</text>
</comment>
<dbReference type="Pfam" id="PF13409">
    <property type="entry name" value="GST_N_2"/>
    <property type="match status" value="1"/>
</dbReference>
<dbReference type="PROSITE" id="PS50404">
    <property type="entry name" value="GST_NTER"/>
    <property type="match status" value="1"/>
</dbReference>
<sequence length="238" mass="26740">MIELFYSSSPNVYKVMIGLEELGLPYELVFVDLGKGEQFDPARLGGAPTAKVPVIRDHAPDDSGEPVTVFESGAILQYLAEKTGRLLPEDMRGRSETMQWLFWQMANLGPIGGQFWHFKMFAQKLEPDTDFAYPRRRYARMFDALRDVMERRLAGSDYLAGAYSIADIACFPWIKYLGVGDGRPSLARWHDAIAARPAVAAAYRRNADFKTGYERNERGGVAYSFEELAKHTLVGRAG</sequence>
<dbReference type="RefSeq" id="WP_106770584.1">
    <property type="nucleotide sequence ID" value="NZ_PXYK01000002.1"/>
</dbReference>
<protein>
    <submittedName>
        <fullName evidence="3">Thiol:disulfide oxidoreductase</fullName>
    </submittedName>
</protein>
<proteinExistence type="predicted"/>
<dbReference type="SUPFAM" id="SSF52833">
    <property type="entry name" value="Thioredoxin-like"/>
    <property type="match status" value="1"/>
</dbReference>
<accession>A0A2P7SRY4</accession>
<dbReference type="AlphaFoldDB" id="A0A2P7SRY4"/>
<dbReference type="InterPro" id="IPR004045">
    <property type="entry name" value="Glutathione_S-Trfase_N"/>
</dbReference>
<dbReference type="SFLD" id="SFLDS00019">
    <property type="entry name" value="Glutathione_Transferase_(cytos"/>
    <property type="match status" value="1"/>
</dbReference>
<dbReference type="Proteomes" id="UP000241229">
    <property type="component" value="Unassembled WGS sequence"/>
</dbReference>
<evidence type="ECO:0000259" key="1">
    <source>
        <dbReference type="PROSITE" id="PS50404"/>
    </source>
</evidence>
<name>A0A2P7SRY4_9HYPH</name>